<reference evidence="2" key="2">
    <citation type="submission" date="2020-09" db="EMBL/GenBank/DDBJ databases">
        <authorList>
            <person name="Sun Q."/>
            <person name="Ohkuma M."/>
        </authorList>
    </citation>
    <scope>NUCLEOTIDE SEQUENCE</scope>
    <source>
        <strain evidence="2">JCM 31311</strain>
    </source>
</reference>
<protein>
    <submittedName>
        <fullName evidence="2">MOSC domain-containing protein</fullName>
    </submittedName>
</protein>
<dbReference type="InterPro" id="IPR005302">
    <property type="entry name" value="MoCF_Sase_C"/>
</dbReference>
<dbReference type="PANTHER" id="PTHR30212:SF2">
    <property type="entry name" value="PROTEIN YIIM"/>
    <property type="match status" value="1"/>
</dbReference>
<evidence type="ECO:0000313" key="2">
    <source>
        <dbReference type="EMBL" id="GGR22388.1"/>
    </source>
</evidence>
<dbReference type="SUPFAM" id="SSF50800">
    <property type="entry name" value="PK beta-barrel domain-like"/>
    <property type="match status" value="1"/>
</dbReference>
<dbReference type="GO" id="GO:0030151">
    <property type="term" value="F:molybdenum ion binding"/>
    <property type="evidence" value="ECO:0007669"/>
    <property type="project" value="InterPro"/>
</dbReference>
<dbReference type="EMBL" id="BMQL01000028">
    <property type="protein sequence ID" value="GGR22388.1"/>
    <property type="molecule type" value="Genomic_DNA"/>
</dbReference>
<dbReference type="GO" id="GO:0003824">
    <property type="term" value="F:catalytic activity"/>
    <property type="evidence" value="ECO:0007669"/>
    <property type="project" value="InterPro"/>
</dbReference>
<dbReference type="AlphaFoldDB" id="A0A918CGB0"/>
<comment type="caution">
    <text evidence="2">The sequence shown here is derived from an EMBL/GenBank/DDBJ whole genome shotgun (WGS) entry which is preliminary data.</text>
</comment>
<dbReference type="PROSITE" id="PS51340">
    <property type="entry name" value="MOSC"/>
    <property type="match status" value="1"/>
</dbReference>
<organism evidence="2 3">
    <name type="scientific">Deinococcus ruber</name>
    <dbReference type="NCBI Taxonomy" id="1848197"/>
    <lineage>
        <taxon>Bacteria</taxon>
        <taxon>Thermotogati</taxon>
        <taxon>Deinococcota</taxon>
        <taxon>Deinococci</taxon>
        <taxon>Deinococcales</taxon>
        <taxon>Deinococcaceae</taxon>
        <taxon>Deinococcus</taxon>
    </lineage>
</organism>
<accession>A0A918CGB0</accession>
<dbReference type="RefSeq" id="WP_189092092.1">
    <property type="nucleotide sequence ID" value="NZ_BMQL01000028.1"/>
</dbReference>
<proteinExistence type="predicted"/>
<reference evidence="2" key="1">
    <citation type="journal article" date="2014" name="Int. J. Syst. Evol. Microbiol.">
        <title>Complete genome sequence of Corynebacterium casei LMG S-19264T (=DSM 44701T), isolated from a smear-ripened cheese.</title>
        <authorList>
            <consortium name="US DOE Joint Genome Institute (JGI-PGF)"/>
            <person name="Walter F."/>
            <person name="Albersmeier A."/>
            <person name="Kalinowski J."/>
            <person name="Ruckert C."/>
        </authorList>
    </citation>
    <scope>NUCLEOTIDE SEQUENCE</scope>
    <source>
        <strain evidence="2">JCM 31311</strain>
    </source>
</reference>
<gene>
    <name evidence="2" type="ORF">GCM10008957_38090</name>
</gene>
<dbReference type="Pfam" id="PF03473">
    <property type="entry name" value="MOSC"/>
    <property type="match status" value="1"/>
</dbReference>
<sequence>MRLLSVNIGTPRSIEAKSGQSGIFKVPVSEPVQIGALGLSGDHIVDTENHGGLDQAVYVFTQPDYDFWSQLLGRVLAPGTFGENLLVSDLESAPMSIGERLHVGEVVLEITSARIPCVTLAVRMNDPQFVKTFRRVRRPGFYARVISEGKVQAGQPVTLEGQRPLDGPSVLDTFEYYYSKFHTPAEIEHLLSAPLHRQMRAQLEAELSGR</sequence>
<dbReference type="Gene3D" id="2.40.33.20">
    <property type="entry name" value="PK beta-barrel domain-like"/>
    <property type="match status" value="1"/>
</dbReference>
<feature type="domain" description="MOSC" evidence="1">
    <location>
        <begin position="26"/>
        <end position="160"/>
    </location>
</feature>
<dbReference type="InterPro" id="IPR052353">
    <property type="entry name" value="Benzoxazolinone_Detox_Enz"/>
</dbReference>
<dbReference type="PANTHER" id="PTHR30212">
    <property type="entry name" value="PROTEIN YIIM"/>
    <property type="match status" value="1"/>
</dbReference>
<keyword evidence="3" id="KW-1185">Reference proteome</keyword>
<name>A0A918CGB0_9DEIO</name>
<dbReference type="Proteomes" id="UP000603865">
    <property type="component" value="Unassembled WGS sequence"/>
</dbReference>
<dbReference type="InterPro" id="IPR011037">
    <property type="entry name" value="Pyrv_Knase-like_insert_dom_sf"/>
</dbReference>
<dbReference type="GO" id="GO:0030170">
    <property type="term" value="F:pyridoxal phosphate binding"/>
    <property type="evidence" value="ECO:0007669"/>
    <property type="project" value="InterPro"/>
</dbReference>
<evidence type="ECO:0000313" key="3">
    <source>
        <dbReference type="Proteomes" id="UP000603865"/>
    </source>
</evidence>
<evidence type="ECO:0000259" key="1">
    <source>
        <dbReference type="PROSITE" id="PS51340"/>
    </source>
</evidence>